<evidence type="ECO:0000256" key="1">
    <source>
        <dbReference type="SAM" id="MobiDB-lite"/>
    </source>
</evidence>
<feature type="domain" description="Transposase (putative) gypsy type" evidence="2">
    <location>
        <begin position="98"/>
        <end position="159"/>
    </location>
</feature>
<protein>
    <recommendedName>
        <fullName evidence="2">Transposase (putative) gypsy type domain-containing protein</fullName>
    </recommendedName>
</protein>
<proteinExistence type="predicted"/>
<feature type="region of interest" description="Disordered" evidence="1">
    <location>
        <begin position="364"/>
        <end position="434"/>
    </location>
</feature>
<feature type="compositionally biased region" description="Basic and acidic residues" evidence="1">
    <location>
        <begin position="9"/>
        <end position="19"/>
    </location>
</feature>
<dbReference type="PANTHER" id="PTHR31099">
    <property type="entry name" value="OS06G0165300 PROTEIN"/>
    <property type="match status" value="1"/>
</dbReference>
<evidence type="ECO:0000259" key="2">
    <source>
        <dbReference type="Pfam" id="PF04195"/>
    </source>
</evidence>
<dbReference type="Pfam" id="PF04195">
    <property type="entry name" value="Transposase_28"/>
    <property type="match status" value="1"/>
</dbReference>
<keyword evidence="4" id="KW-1185">Reference proteome</keyword>
<dbReference type="AlphaFoldDB" id="A0AAV0ZVF0"/>
<sequence length="678" mass="76051">MADEPSSSGRRDREERSADESASLIDTVTDPLLEWVGDEPRGTASIYSRDDRHPFTVIEEGHDQPDFQQNFVVMLPSTNARICSVYPNYSFAMYEIAFKDLGLRLPFTDFQAGVFMHLELSPSQLHPNSLAFIRAFELTCRYLRIGATIPLFFRVFHLQRQSRGGKHSWVSLKQSRRLFKMYMDSVRGFKDKWYVVRPITDSAVDSLFEEEGPVSDDDGEAMVADDGSPVLGRRAKFPVYWMSRHYEHGTGYFHTAVGDMCTEDQRAYEVLCRFVDSFHPAQWVTREGNDILDKDGYPTFESRPIDTKALVECPTYRQAARLLGCLLEILYSSFIYAICSILTFPLFRAGSMASRHERLLKLSNDQRRGRRVVKPPQMTRMGPPQSPNAPQPVRVDSTSSSGPASDPEVEEIDPSAVLTQRKRTRVEGGSTVGEDAGDVQSFAFPPCFEEAGFFERFPPTVVAHEAEAIKKMTKEERKSYLAASVDGLVKMAEMALVLSEDAGDAARVEELEQEKAALTASSRKLKVALERSEGMFREQTAILDAEREMLTLEKEKSGRLTEEGELLWTDRDRLAAEVERLGKQVEEMNVVLQPAEDEPEDIEALKSRAELVAHIRLLEVDCVGALEDGFNSAVDQLSLLNPGLITEGIGHTHRVVGGAIIPPPDSPSVDNDDFVEVE</sequence>
<organism evidence="3 4">
    <name type="scientific">Vicia faba</name>
    <name type="common">Broad bean</name>
    <name type="synonym">Faba vulgaris</name>
    <dbReference type="NCBI Taxonomy" id="3906"/>
    <lineage>
        <taxon>Eukaryota</taxon>
        <taxon>Viridiplantae</taxon>
        <taxon>Streptophyta</taxon>
        <taxon>Embryophyta</taxon>
        <taxon>Tracheophyta</taxon>
        <taxon>Spermatophyta</taxon>
        <taxon>Magnoliopsida</taxon>
        <taxon>eudicotyledons</taxon>
        <taxon>Gunneridae</taxon>
        <taxon>Pentapetalae</taxon>
        <taxon>rosids</taxon>
        <taxon>fabids</taxon>
        <taxon>Fabales</taxon>
        <taxon>Fabaceae</taxon>
        <taxon>Papilionoideae</taxon>
        <taxon>50 kb inversion clade</taxon>
        <taxon>NPAAA clade</taxon>
        <taxon>Hologalegina</taxon>
        <taxon>IRL clade</taxon>
        <taxon>Fabeae</taxon>
        <taxon>Vicia</taxon>
    </lineage>
</organism>
<name>A0AAV0ZVF0_VICFA</name>
<dbReference type="InterPro" id="IPR007321">
    <property type="entry name" value="Transposase_28"/>
</dbReference>
<evidence type="ECO:0000313" key="3">
    <source>
        <dbReference type="EMBL" id="CAI8600897.1"/>
    </source>
</evidence>
<dbReference type="EMBL" id="OX451737">
    <property type="protein sequence ID" value="CAI8600897.1"/>
    <property type="molecule type" value="Genomic_DNA"/>
</dbReference>
<accession>A0AAV0ZVF0</accession>
<gene>
    <name evidence="3" type="ORF">VFH_II246040</name>
</gene>
<evidence type="ECO:0000313" key="4">
    <source>
        <dbReference type="Proteomes" id="UP001157006"/>
    </source>
</evidence>
<reference evidence="3 4" key="1">
    <citation type="submission" date="2023-01" db="EMBL/GenBank/DDBJ databases">
        <authorList>
            <person name="Kreplak J."/>
        </authorList>
    </citation>
    <scope>NUCLEOTIDE SEQUENCE [LARGE SCALE GENOMIC DNA]</scope>
</reference>
<dbReference type="PANTHER" id="PTHR31099:SF49">
    <property type="entry name" value="MYOSIN HEAVY CHAIN-LIKE PROTEIN"/>
    <property type="match status" value="1"/>
</dbReference>
<dbReference type="Proteomes" id="UP001157006">
    <property type="component" value="Chromosome 2"/>
</dbReference>
<feature type="region of interest" description="Disordered" evidence="1">
    <location>
        <begin position="1"/>
        <end position="25"/>
    </location>
</feature>